<comment type="caution">
    <text evidence="9">The sequence shown here is derived from an EMBL/GenBank/DDBJ whole genome shotgun (WGS) entry which is preliminary data.</text>
</comment>
<keyword evidence="10" id="KW-1185">Reference proteome</keyword>
<evidence type="ECO:0000256" key="2">
    <source>
        <dbReference type="ARBA" id="ARBA00006577"/>
    </source>
</evidence>
<dbReference type="PANTHER" id="PTHR43811:SF19">
    <property type="entry name" value="39 KDA FK506-BINDING NUCLEAR PROTEIN"/>
    <property type="match status" value="1"/>
</dbReference>
<gene>
    <name evidence="9" type="ORF">EDD29_6099</name>
</gene>
<dbReference type="Pfam" id="PF00254">
    <property type="entry name" value="FKBP_C"/>
    <property type="match status" value="2"/>
</dbReference>
<protein>
    <recommendedName>
        <fullName evidence="6">Peptidyl-prolyl cis-trans isomerase</fullName>
        <ecNumber evidence="6">5.2.1.8</ecNumber>
    </recommendedName>
</protein>
<feature type="domain" description="PPIase FKBP-type" evidence="8">
    <location>
        <begin position="71"/>
        <end position="162"/>
    </location>
</feature>
<dbReference type="Proteomes" id="UP000272400">
    <property type="component" value="Unassembled WGS sequence"/>
</dbReference>
<feature type="signal peptide" evidence="7">
    <location>
        <begin position="1"/>
        <end position="21"/>
    </location>
</feature>
<proteinExistence type="inferred from homology"/>
<dbReference type="EMBL" id="RJKE01000001">
    <property type="protein sequence ID" value="ROO88430.1"/>
    <property type="molecule type" value="Genomic_DNA"/>
</dbReference>
<dbReference type="InterPro" id="IPR046357">
    <property type="entry name" value="PPIase_dom_sf"/>
</dbReference>
<accession>A0A3N1D4K8</accession>
<evidence type="ECO:0000256" key="4">
    <source>
        <dbReference type="ARBA" id="ARBA00023235"/>
    </source>
</evidence>
<dbReference type="EC" id="5.2.1.8" evidence="6"/>
<evidence type="ECO:0000313" key="9">
    <source>
        <dbReference type="EMBL" id="ROO88430.1"/>
    </source>
</evidence>
<dbReference type="Gene3D" id="3.10.50.40">
    <property type="match status" value="2"/>
</dbReference>
<dbReference type="GO" id="GO:0003755">
    <property type="term" value="F:peptidyl-prolyl cis-trans isomerase activity"/>
    <property type="evidence" value="ECO:0007669"/>
    <property type="project" value="UniProtKB-UniRule"/>
</dbReference>
<evidence type="ECO:0000259" key="8">
    <source>
        <dbReference type="PROSITE" id="PS50059"/>
    </source>
</evidence>
<evidence type="ECO:0000313" key="10">
    <source>
        <dbReference type="Proteomes" id="UP000272400"/>
    </source>
</evidence>
<evidence type="ECO:0000256" key="5">
    <source>
        <dbReference type="PROSITE-ProRule" id="PRU00277"/>
    </source>
</evidence>
<comment type="similarity">
    <text evidence="2 6">Belongs to the FKBP-type PPIase family.</text>
</comment>
<name>A0A3N1D4K8_9ACTN</name>
<sequence length="313" mass="31807">MRRSLAVVSASVLLVSSLAGCGGDGPADPEVEVSGGFGAVPAVEFPKGGAPGEAFALETVVEGDGKVVADGDLVVADYVGYTWAQGGTSKLIGNSFQGGTPAAFPSWNLVPGLKRALVGAKAGSRVVAVIPPKDGYGDKGSDRLGIAADDALVYVLDVRATFPKGASVEDAPAFAEGAGLPEVAAGDVPGIKVPKAAPPKKLTVETVKTGPGPEVKGGDLLAIQYVGALWRDGKVFSSSWTDGKVYAAVIGQQQVIKGWDEALVGKKVGSRLLVVAPPDMAYGAKDMAVKGLPKYGIKESDTLVYVIDVLGAF</sequence>
<evidence type="ECO:0000256" key="7">
    <source>
        <dbReference type="SAM" id="SignalP"/>
    </source>
</evidence>
<organism evidence="9 10">
    <name type="scientific">Actinocorallia herbida</name>
    <dbReference type="NCBI Taxonomy" id="58109"/>
    <lineage>
        <taxon>Bacteria</taxon>
        <taxon>Bacillati</taxon>
        <taxon>Actinomycetota</taxon>
        <taxon>Actinomycetes</taxon>
        <taxon>Streptosporangiales</taxon>
        <taxon>Thermomonosporaceae</taxon>
        <taxon>Actinocorallia</taxon>
    </lineage>
</organism>
<keyword evidence="7" id="KW-0732">Signal</keyword>
<dbReference type="InterPro" id="IPR001179">
    <property type="entry name" value="PPIase_FKBP_dom"/>
</dbReference>
<dbReference type="PANTHER" id="PTHR43811">
    <property type="entry name" value="FKBP-TYPE PEPTIDYL-PROLYL CIS-TRANS ISOMERASE FKPA"/>
    <property type="match status" value="1"/>
</dbReference>
<dbReference type="SUPFAM" id="SSF54534">
    <property type="entry name" value="FKBP-like"/>
    <property type="match status" value="2"/>
</dbReference>
<evidence type="ECO:0000256" key="6">
    <source>
        <dbReference type="RuleBase" id="RU003915"/>
    </source>
</evidence>
<keyword evidence="4 5" id="KW-0413">Isomerase</keyword>
<comment type="catalytic activity">
    <reaction evidence="1 5 6">
        <text>[protein]-peptidylproline (omega=180) = [protein]-peptidylproline (omega=0)</text>
        <dbReference type="Rhea" id="RHEA:16237"/>
        <dbReference type="Rhea" id="RHEA-COMP:10747"/>
        <dbReference type="Rhea" id="RHEA-COMP:10748"/>
        <dbReference type="ChEBI" id="CHEBI:83833"/>
        <dbReference type="ChEBI" id="CHEBI:83834"/>
        <dbReference type="EC" id="5.2.1.8"/>
    </reaction>
</comment>
<evidence type="ECO:0000256" key="3">
    <source>
        <dbReference type="ARBA" id="ARBA00023110"/>
    </source>
</evidence>
<feature type="chain" id="PRO_5039444510" description="Peptidyl-prolyl cis-trans isomerase" evidence="7">
    <location>
        <begin position="22"/>
        <end position="313"/>
    </location>
</feature>
<dbReference type="PROSITE" id="PS51257">
    <property type="entry name" value="PROKAR_LIPOPROTEIN"/>
    <property type="match status" value="1"/>
</dbReference>
<evidence type="ECO:0000256" key="1">
    <source>
        <dbReference type="ARBA" id="ARBA00000971"/>
    </source>
</evidence>
<reference evidence="9 10" key="1">
    <citation type="submission" date="2018-11" db="EMBL/GenBank/DDBJ databases">
        <title>Sequencing the genomes of 1000 actinobacteria strains.</title>
        <authorList>
            <person name="Klenk H.-P."/>
        </authorList>
    </citation>
    <scope>NUCLEOTIDE SEQUENCE [LARGE SCALE GENOMIC DNA]</scope>
    <source>
        <strain evidence="9 10">DSM 44254</strain>
    </source>
</reference>
<dbReference type="AlphaFoldDB" id="A0A3N1D4K8"/>
<feature type="domain" description="PPIase FKBP-type" evidence="8">
    <location>
        <begin position="218"/>
        <end position="313"/>
    </location>
</feature>
<dbReference type="PROSITE" id="PS50059">
    <property type="entry name" value="FKBP_PPIASE"/>
    <property type="match status" value="2"/>
</dbReference>
<keyword evidence="3 5" id="KW-0697">Rotamase</keyword>